<evidence type="ECO:0000313" key="10">
    <source>
        <dbReference type="EMBL" id="OLQ01232.1"/>
    </source>
</evidence>
<evidence type="ECO:0000256" key="1">
    <source>
        <dbReference type="ARBA" id="ARBA00000185"/>
    </source>
</evidence>
<dbReference type="PANTHER" id="PTHR10169:SF38">
    <property type="entry name" value="DNA TOPOISOMERASE 2"/>
    <property type="match status" value="1"/>
</dbReference>
<dbReference type="FunFam" id="3.30.1490.30:FF:000001">
    <property type="entry name" value="DNA topoisomerase 2"/>
    <property type="match status" value="1"/>
</dbReference>
<keyword evidence="11" id="KW-1185">Reference proteome</keyword>
<evidence type="ECO:0000256" key="2">
    <source>
        <dbReference type="ARBA" id="ARBA00001946"/>
    </source>
</evidence>
<keyword evidence="7" id="KW-0238">DNA-binding</keyword>
<dbReference type="Proteomes" id="UP000186817">
    <property type="component" value="Unassembled WGS sequence"/>
</dbReference>
<feature type="domain" description="C-terminal associated" evidence="9">
    <location>
        <begin position="596"/>
        <end position="673"/>
    </location>
</feature>
<dbReference type="SUPFAM" id="SSF50985">
    <property type="entry name" value="RCC1/BLIP-II"/>
    <property type="match status" value="3"/>
</dbReference>
<accession>A0A1Q9E1E6</accession>
<dbReference type="GO" id="GO:0000712">
    <property type="term" value="P:resolution of meiotic recombination intermediates"/>
    <property type="evidence" value="ECO:0007669"/>
    <property type="project" value="TreeGrafter"/>
</dbReference>
<dbReference type="InterPro" id="IPR013759">
    <property type="entry name" value="Topo_IIA_B_C"/>
</dbReference>
<comment type="catalytic activity">
    <reaction evidence="1">
        <text>ATP-dependent breakage, passage and rejoining of double-stranded DNA.</text>
        <dbReference type="EC" id="5.6.2.2"/>
    </reaction>
</comment>
<evidence type="ECO:0000256" key="5">
    <source>
        <dbReference type="ARBA" id="ARBA00022840"/>
    </source>
</evidence>
<keyword evidence="5" id="KW-0067">ATP-binding</keyword>
<dbReference type="GO" id="GO:0003918">
    <property type="term" value="F:DNA topoisomerase type II (double strand cut, ATP-hydrolyzing) activity"/>
    <property type="evidence" value="ECO:0007669"/>
    <property type="project" value="UniProtKB-EC"/>
</dbReference>
<dbReference type="GO" id="GO:0005524">
    <property type="term" value="F:ATP binding"/>
    <property type="evidence" value="ECO:0007669"/>
    <property type="project" value="UniProtKB-KW"/>
</dbReference>
<evidence type="ECO:0000256" key="3">
    <source>
        <dbReference type="ARBA" id="ARBA00012895"/>
    </source>
</evidence>
<dbReference type="Gene3D" id="3.30.1490.30">
    <property type="match status" value="1"/>
</dbReference>
<comment type="caution">
    <text evidence="10">The sequence shown here is derived from an EMBL/GenBank/DDBJ whole genome shotgun (WGS) entry which is preliminary data.</text>
</comment>
<dbReference type="Pfam" id="PF16898">
    <property type="entry name" value="TOPRIM_C"/>
    <property type="match status" value="2"/>
</dbReference>
<dbReference type="SUPFAM" id="SSF56719">
    <property type="entry name" value="Type II DNA topoisomerase"/>
    <property type="match status" value="2"/>
</dbReference>
<evidence type="ECO:0000256" key="6">
    <source>
        <dbReference type="ARBA" id="ARBA00023029"/>
    </source>
</evidence>
<name>A0A1Q9E1E6_SYMMI</name>
<feature type="domain" description="C-terminal associated" evidence="9">
    <location>
        <begin position="134"/>
        <end position="179"/>
    </location>
</feature>
<gene>
    <name evidence="10" type="primary">TOP2</name>
    <name evidence="10" type="ORF">AK812_SmicGene16039</name>
</gene>
<keyword evidence="8 10" id="KW-0413">Isomerase</keyword>
<evidence type="ECO:0000256" key="8">
    <source>
        <dbReference type="ARBA" id="ARBA00023235"/>
    </source>
</evidence>
<evidence type="ECO:0000259" key="9">
    <source>
        <dbReference type="Pfam" id="PF16898"/>
    </source>
</evidence>
<organism evidence="10 11">
    <name type="scientific">Symbiodinium microadriaticum</name>
    <name type="common">Dinoflagellate</name>
    <name type="synonym">Zooxanthella microadriatica</name>
    <dbReference type="NCBI Taxonomy" id="2951"/>
    <lineage>
        <taxon>Eukaryota</taxon>
        <taxon>Sar</taxon>
        <taxon>Alveolata</taxon>
        <taxon>Dinophyceae</taxon>
        <taxon>Suessiales</taxon>
        <taxon>Symbiodiniaceae</taxon>
        <taxon>Symbiodinium</taxon>
    </lineage>
</organism>
<comment type="cofactor">
    <cofactor evidence="2">
        <name>Mg(2+)</name>
        <dbReference type="ChEBI" id="CHEBI:18420"/>
    </cofactor>
</comment>
<dbReference type="InterPro" id="IPR013760">
    <property type="entry name" value="Topo_IIA-like_dom_sf"/>
</dbReference>
<keyword evidence="6" id="KW-0799">Topoisomerase</keyword>
<dbReference type="OrthoDB" id="10408983at2759"/>
<dbReference type="InterPro" id="IPR013758">
    <property type="entry name" value="Topo_IIA_A/C_ab"/>
</dbReference>
<keyword evidence="4" id="KW-0547">Nucleotide-binding</keyword>
<dbReference type="GO" id="GO:0006265">
    <property type="term" value="P:DNA topological change"/>
    <property type="evidence" value="ECO:0007669"/>
    <property type="project" value="InterPro"/>
</dbReference>
<dbReference type="InterPro" id="IPR050634">
    <property type="entry name" value="DNA_Topoisomerase_II"/>
</dbReference>
<sequence length="1047" mass="111532">MVASEPAVLLWVLLEIEDERLGRLAATKKAKLLEMGREPFLPVAPRRPYSEYFQAWRTSAAHLHLIATMAAVPRAAILPPWVSLYVVGLLLNMIQHWWPSLFKLATRLQGIVISMLSISIEKIQRWAVLNRKEFITPIVKVSKGAQELQFFSVVDYEAWKEKHNGGKGWTTKYYKGLDEEVDALKCRAETALGVSKGRLRNSSGGLLNGYARIQEAWVQNGDSLTLQLNRVQVCGSKHAFAAILGDASVVTWGYALYGGDSRAVQQLLTNVQQIQASGRAFAAILGDGSIVTWGDADHGGDSSTVRDQLKHVQQVQSSASAFAAILEDGSVVTWGDSDYGGDSSAVQHQLKDVKAIRASGGAFAALLGDGAVVTWGNGGYGGDCSEVQHRLTEVEQIQASVRAFAAILGDGSVVTWGYAAYGGDSSAVQDQLKNVQQIQAASHAFAAICRGGSVMTWGDATSGGDSASVPRSDVAFAAIRGDGSVVTWGDARYGGNSSAVQAQLRNVQEIQASCFAFAALLGDGTVVTWGPASCGGDSSAVQDRLINVQQIRASSRAFAAVLGDGSIVTWGDTGYGGDSSAVQNQLRTSLGQAFVEGWTASVARGLGTSTAKEGKEYFKNIRDHRMFFKWTGARDDELIDLAFNKKRADEWINCYKAVDHSRDSVTYSDFVNKFVDGFKPGQRKIIYATFKRNLRSDVKVAQLVRLLSGKTVTVEVGLDEEVAELARRAQAALGVGTGKLLDSSGNVVHGSVSVENANLQNGDSLIWHVGRVQVRGSRHGFGAILCDGSFLTWGNDCFGDSSTARDLLQNVHHIQVCVSDFAAVLGDGSVVTGRDSSSVRDRLRNVQQIQATGYAFAAILDDGRVVTWGDALTGGDSSSVQEKLHDVLQIQASDGAFAAILVDGTVVTWGHPCMGGDSSAVQYQLKNVQQIQASMRAFAAIVEDGSVVTWGDANYGGHSGQLNNVQQIQASSAAFAAIVDDGTVVTWGDASSGGDSSSVQDQLKNVQEIQASRCAFAAVLGDGSVVTWGDAASGGDSSAVHHRLLNL</sequence>
<protein>
    <recommendedName>
        <fullName evidence="3">DNA topoisomerase (ATP-hydrolyzing)</fullName>
        <ecNumber evidence="3">5.6.2.2</ecNumber>
    </recommendedName>
</protein>
<dbReference type="AlphaFoldDB" id="A0A1Q9E1E6"/>
<dbReference type="Gene3D" id="2.130.10.30">
    <property type="entry name" value="Regulator of chromosome condensation 1/beta-lactamase-inhibitor protein II"/>
    <property type="match status" value="3"/>
</dbReference>
<proteinExistence type="predicted"/>
<evidence type="ECO:0000313" key="11">
    <source>
        <dbReference type="Proteomes" id="UP000186817"/>
    </source>
</evidence>
<dbReference type="Gene3D" id="3.90.199.10">
    <property type="entry name" value="Topoisomerase II, domain 5"/>
    <property type="match status" value="1"/>
</dbReference>
<reference evidence="10 11" key="1">
    <citation type="submission" date="2016-02" db="EMBL/GenBank/DDBJ databases">
        <title>Genome analysis of coral dinoflagellate symbionts highlights evolutionary adaptations to a symbiotic lifestyle.</title>
        <authorList>
            <person name="Aranda M."/>
            <person name="Li Y."/>
            <person name="Liew Y.J."/>
            <person name="Baumgarten S."/>
            <person name="Simakov O."/>
            <person name="Wilson M."/>
            <person name="Piel J."/>
            <person name="Ashoor H."/>
            <person name="Bougouffa S."/>
            <person name="Bajic V.B."/>
            <person name="Ryu T."/>
            <person name="Ravasi T."/>
            <person name="Bayer T."/>
            <person name="Micklem G."/>
            <person name="Kim H."/>
            <person name="Bhak J."/>
            <person name="Lajeunesse T.C."/>
            <person name="Voolstra C.R."/>
        </authorList>
    </citation>
    <scope>NUCLEOTIDE SEQUENCE [LARGE SCALE GENOMIC DNA]</scope>
    <source>
        <strain evidence="10 11">CCMP2467</strain>
    </source>
</reference>
<dbReference type="InterPro" id="IPR009091">
    <property type="entry name" value="RCC1/BLIP-II"/>
</dbReference>
<dbReference type="Gene3D" id="3.40.50.670">
    <property type="match status" value="1"/>
</dbReference>
<evidence type="ECO:0000256" key="7">
    <source>
        <dbReference type="ARBA" id="ARBA00023125"/>
    </source>
</evidence>
<dbReference type="EMBL" id="LSRX01000300">
    <property type="protein sequence ID" value="OLQ01232.1"/>
    <property type="molecule type" value="Genomic_DNA"/>
</dbReference>
<dbReference type="GO" id="GO:0005634">
    <property type="term" value="C:nucleus"/>
    <property type="evidence" value="ECO:0007669"/>
    <property type="project" value="TreeGrafter"/>
</dbReference>
<dbReference type="GO" id="GO:0000819">
    <property type="term" value="P:sister chromatid segregation"/>
    <property type="evidence" value="ECO:0007669"/>
    <property type="project" value="TreeGrafter"/>
</dbReference>
<dbReference type="InterPro" id="IPR031660">
    <property type="entry name" value="TOPRIM_C"/>
</dbReference>
<dbReference type="EC" id="5.6.2.2" evidence="3"/>
<dbReference type="PANTHER" id="PTHR10169">
    <property type="entry name" value="DNA TOPOISOMERASE/GYRASE"/>
    <property type="match status" value="1"/>
</dbReference>
<dbReference type="GO" id="GO:0003677">
    <property type="term" value="F:DNA binding"/>
    <property type="evidence" value="ECO:0007669"/>
    <property type="project" value="UniProtKB-KW"/>
</dbReference>
<evidence type="ECO:0000256" key="4">
    <source>
        <dbReference type="ARBA" id="ARBA00022741"/>
    </source>
</evidence>